<gene>
    <name evidence="1" type="ORF">AB205_0054940</name>
</gene>
<evidence type="ECO:0000313" key="2">
    <source>
        <dbReference type="Proteomes" id="UP000228934"/>
    </source>
</evidence>
<dbReference type="OrthoDB" id="10378221at2759"/>
<feature type="non-terminal residue" evidence="1">
    <location>
        <position position="1"/>
    </location>
</feature>
<accession>A0A2G9NX70</accession>
<dbReference type="Proteomes" id="UP000228934">
    <property type="component" value="Unassembled WGS sequence"/>
</dbReference>
<keyword evidence="2" id="KW-1185">Reference proteome</keyword>
<dbReference type="EMBL" id="KV923509">
    <property type="protein sequence ID" value="PIN95679.1"/>
    <property type="molecule type" value="Genomic_DNA"/>
</dbReference>
<name>A0A2G9NX70_AQUCT</name>
<reference evidence="2" key="1">
    <citation type="journal article" date="2017" name="Nat. Commun.">
        <title>The North American bullfrog draft genome provides insight into hormonal regulation of long noncoding RNA.</title>
        <authorList>
            <person name="Hammond S.A."/>
            <person name="Warren R.L."/>
            <person name="Vandervalk B.P."/>
            <person name="Kucuk E."/>
            <person name="Khan H."/>
            <person name="Gibb E.A."/>
            <person name="Pandoh P."/>
            <person name="Kirk H."/>
            <person name="Zhao Y."/>
            <person name="Jones M."/>
            <person name="Mungall A.J."/>
            <person name="Coope R."/>
            <person name="Pleasance S."/>
            <person name="Moore R.A."/>
            <person name="Holt R.A."/>
            <person name="Round J.M."/>
            <person name="Ohora S."/>
            <person name="Walle B.V."/>
            <person name="Veldhoen N."/>
            <person name="Helbing C.C."/>
            <person name="Birol I."/>
        </authorList>
    </citation>
    <scope>NUCLEOTIDE SEQUENCE [LARGE SCALE GENOMIC DNA]</scope>
</reference>
<organism evidence="1 2">
    <name type="scientific">Aquarana catesbeiana</name>
    <name type="common">American bullfrog</name>
    <name type="synonym">Rana catesbeiana</name>
    <dbReference type="NCBI Taxonomy" id="8400"/>
    <lineage>
        <taxon>Eukaryota</taxon>
        <taxon>Metazoa</taxon>
        <taxon>Chordata</taxon>
        <taxon>Craniata</taxon>
        <taxon>Vertebrata</taxon>
        <taxon>Euteleostomi</taxon>
        <taxon>Amphibia</taxon>
        <taxon>Batrachia</taxon>
        <taxon>Anura</taxon>
        <taxon>Neobatrachia</taxon>
        <taxon>Ranoidea</taxon>
        <taxon>Ranidae</taxon>
        <taxon>Aquarana</taxon>
    </lineage>
</organism>
<evidence type="ECO:0000313" key="1">
    <source>
        <dbReference type="EMBL" id="PIN95679.1"/>
    </source>
</evidence>
<sequence>LQEIHAGEWEGSITVQDPVPHQWLEVDEEGKRLLLKAGI</sequence>
<protein>
    <submittedName>
        <fullName evidence="1">Uncharacterized protein</fullName>
    </submittedName>
</protein>
<dbReference type="AlphaFoldDB" id="A0A2G9NX70"/>
<proteinExistence type="predicted"/>